<feature type="domain" description="RING-type" evidence="18">
    <location>
        <begin position="198"/>
        <end position="240"/>
    </location>
</feature>
<evidence type="ECO:0000256" key="12">
    <source>
        <dbReference type="ARBA" id="ARBA00023172"/>
    </source>
</evidence>
<dbReference type="GO" id="GO:0061630">
    <property type="term" value="F:ubiquitin protein ligase activity"/>
    <property type="evidence" value="ECO:0007669"/>
    <property type="project" value="UniProtKB-EC"/>
</dbReference>
<keyword evidence="13 16" id="KW-0234">DNA repair</keyword>
<evidence type="ECO:0000313" key="20">
    <source>
        <dbReference type="Proteomes" id="UP001150569"/>
    </source>
</evidence>
<dbReference type="Proteomes" id="UP001150569">
    <property type="component" value="Unassembled WGS sequence"/>
</dbReference>
<dbReference type="GO" id="GO:0000724">
    <property type="term" value="P:double-strand break repair via homologous recombination"/>
    <property type="evidence" value="ECO:0007669"/>
    <property type="project" value="TreeGrafter"/>
</dbReference>
<dbReference type="EMBL" id="JANBPT010001703">
    <property type="protein sequence ID" value="KAJ1905667.1"/>
    <property type="molecule type" value="Genomic_DNA"/>
</dbReference>
<evidence type="ECO:0000256" key="13">
    <source>
        <dbReference type="ARBA" id="ARBA00023204"/>
    </source>
</evidence>
<keyword evidence="10 16" id="KW-0833">Ubl conjugation pathway</keyword>
<feature type="region of interest" description="Disordered" evidence="17">
    <location>
        <begin position="260"/>
        <end position="298"/>
    </location>
</feature>
<evidence type="ECO:0000256" key="2">
    <source>
        <dbReference type="ARBA" id="ARBA00004123"/>
    </source>
</evidence>
<dbReference type="InterPro" id="IPR014857">
    <property type="entry name" value="Nse1_RING_C4HC3-type"/>
</dbReference>
<dbReference type="EC" id="2.3.2.27" evidence="4 16"/>
<keyword evidence="7 16" id="KW-0479">Metal-binding</keyword>
<dbReference type="InterPro" id="IPR011513">
    <property type="entry name" value="Nse1"/>
</dbReference>
<evidence type="ECO:0000256" key="3">
    <source>
        <dbReference type="ARBA" id="ARBA00010258"/>
    </source>
</evidence>
<evidence type="ECO:0000256" key="9">
    <source>
        <dbReference type="ARBA" id="ARBA00022771"/>
    </source>
</evidence>
<keyword evidence="12 16" id="KW-0233">DNA recombination</keyword>
<evidence type="ECO:0000256" key="4">
    <source>
        <dbReference type="ARBA" id="ARBA00012483"/>
    </source>
</evidence>
<dbReference type="GO" id="GO:0030915">
    <property type="term" value="C:Smc5-Smc6 complex"/>
    <property type="evidence" value="ECO:0007669"/>
    <property type="project" value="UniProtKB-UniRule"/>
</dbReference>
<evidence type="ECO:0000256" key="6">
    <source>
        <dbReference type="ARBA" id="ARBA00022679"/>
    </source>
</evidence>
<dbReference type="Pfam" id="PF08746">
    <property type="entry name" value="zf-RING-like"/>
    <property type="match status" value="1"/>
</dbReference>
<dbReference type="Gene3D" id="1.10.10.10">
    <property type="entry name" value="Winged helix-like DNA-binding domain superfamily/Winged helix DNA-binding domain"/>
    <property type="match status" value="1"/>
</dbReference>
<name>A0A9W7ZIA0_9FUNG</name>
<evidence type="ECO:0000313" key="19">
    <source>
        <dbReference type="EMBL" id="KAJ1905667.1"/>
    </source>
</evidence>
<dbReference type="Gene3D" id="3.90.1150.220">
    <property type="match status" value="1"/>
</dbReference>
<evidence type="ECO:0000256" key="15">
    <source>
        <dbReference type="PROSITE-ProRule" id="PRU00175"/>
    </source>
</evidence>
<evidence type="ECO:0000259" key="18">
    <source>
        <dbReference type="PROSITE" id="PS50089"/>
    </source>
</evidence>
<evidence type="ECO:0000256" key="7">
    <source>
        <dbReference type="ARBA" id="ARBA00022723"/>
    </source>
</evidence>
<dbReference type="InterPro" id="IPR001841">
    <property type="entry name" value="Znf_RING"/>
</dbReference>
<sequence>MSDAGSLTATEERYTDAHRLFLQNCALQRVMTQEATHDLWQRAVTLIHGSEGGPDESLEDFIATINEELDPLHMELRVVLDEISDAQWWILVNLKGDEIAQLATLYTPTELEAFKYLIQRIVNSDDGNFCLGSTEAINELYRESNFNNKLQTQDFLKRLIEDRWLALSRGGYYHLAPRAIVELQTYLKDEYDDAIAECSLCKEIVTKGERCRNEECDTVYHRRCAGPYIRVHHNQCPSCKTDWDRAILFGVNVAEGPQQEQSRIQVTRRSGRTDGVVSAPSPEAQLDGTASEEEFENV</sequence>
<evidence type="ECO:0000256" key="5">
    <source>
        <dbReference type="ARBA" id="ARBA00019422"/>
    </source>
</evidence>
<keyword evidence="14 16" id="KW-0539">Nucleus</keyword>
<protein>
    <recommendedName>
        <fullName evidence="5 16">Non-structural maintenance of chromosomes element 1 homolog</fullName>
        <ecNumber evidence="4 16">2.3.2.27</ecNumber>
    </recommendedName>
</protein>
<comment type="similarity">
    <text evidence="3 16">Belongs to the NSE1 family.</text>
</comment>
<reference evidence="19" key="1">
    <citation type="submission" date="2022-07" db="EMBL/GenBank/DDBJ databases">
        <title>Phylogenomic reconstructions and comparative analyses of Kickxellomycotina fungi.</title>
        <authorList>
            <person name="Reynolds N.K."/>
            <person name="Stajich J.E."/>
            <person name="Barry K."/>
            <person name="Grigoriev I.V."/>
            <person name="Crous P."/>
            <person name="Smith M.E."/>
        </authorList>
    </citation>
    <scope>NUCLEOTIDE SEQUENCE</scope>
    <source>
        <strain evidence="19">RSA 861</strain>
    </source>
</reference>
<evidence type="ECO:0000256" key="1">
    <source>
        <dbReference type="ARBA" id="ARBA00000900"/>
    </source>
</evidence>
<evidence type="ECO:0000256" key="10">
    <source>
        <dbReference type="ARBA" id="ARBA00022786"/>
    </source>
</evidence>
<keyword evidence="8 16" id="KW-0227">DNA damage</keyword>
<dbReference type="GO" id="GO:0005634">
    <property type="term" value="C:nucleus"/>
    <property type="evidence" value="ECO:0007669"/>
    <property type="project" value="UniProtKB-SubCell"/>
</dbReference>
<gene>
    <name evidence="19" type="ORF">IWQ60_012235</name>
</gene>
<comment type="subcellular location">
    <subcellularLocation>
        <location evidence="2 16">Nucleus</location>
    </subcellularLocation>
</comment>
<keyword evidence="6 16" id="KW-0808">Transferase</keyword>
<keyword evidence="20" id="KW-1185">Reference proteome</keyword>
<comment type="subunit">
    <text evidence="16">Component of the Smc5-Smc6 complex.</text>
</comment>
<organism evidence="19 20">
    <name type="scientific">Tieghemiomyces parasiticus</name>
    <dbReference type="NCBI Taxonomy" id="78921"/>
    <lineage>
        <taxon>Eukaryota</taxon>
        <taxon>Fungi</taxon>
        <taxon>Fungi incertae sedis</taxon>
        <taxon>Zoopagomycota</taxon>
        <taxon>Kickxellomycotina</taxon>
        <taxon>Dimargaritomycetes</taxon>
        <taxon>Dimargaritales</taxon>
        <taxon>Dimargaritaceae</taxon>
        <taxon>Tieghemiomyces</taxon>
    </lineage>
</organism>
<dbReference type="PROSITE" id="PS50089">
    <property type="entry name" value="ZF_RING_2"/>
    <property type="match status" value="1"/>
</dbReference>
<dbReference type="AlphaFoldDB" id="A0A9W7ZIA0"/>
<dbReference type="OrthoDB" id="185455at2759"/>
<proteinExistence type="inferred from homology"/>
<dbReference type="Gene3D" id="3.30.40.10">
    <property type="entry name" value="Zinc/RING finger domain, C3HC4 (zinc finger)"/>
    <property type="match status" value="1"/>
</dbReference>
<keyword evidence="11 16" id="KW-0862">Zinc</keyword>
<keyword evidence="9 15" id="KW-0863">Zinc-finger</keyword>
<accession>A0A9W7ZIA0</accession>
<dbReference type="PANTHER" id="PTHR20973:SF0">
    <property type="entry name" value="NON-STRUCTURAL MAINTENANCE OF CHROMOSOMES ELEMENT 1 HOMOLOG"/>
    <property type="match status" value="1"/>
</dbReference>
<dbReference type="SUPFAM" id="SSF57850">
    <property type="entry name" value="RING/U-box"/>
    <property type="match status" value="1"/>
</dbReference>
<dbReference type="PANTHER" id="PTHR20973">
    <property type="entry name" value="NON-SMC ELEMENT 1-RELATED"/>
    <property type="match status" value="1"/>
</dbReference>
<evidence type="ECO:0000256" key="16">
    <source>
        <dbReference type="RuleBase" id="RU368018"/>
    </source>
</evidence>
<comment type="caution">
    <text evidence="19">The sequence shown here is derived from an EMBL/GenBank/DDBJ whole genome shotgun (WGS) entry which is preliminary data.</text>
</comment>
<comment type="function">
    <text evidence="16">Acts in a DNA repair pathway for removal of UV-induced DNA damage that is distinct from classical nucleotide excision repair and in repair of ionizing radiation damage. Functions in homologous recombination repair of DNA double strand breaks and in recovery of stalled replication forks.</text>
</comment>
<dbReference type="GO" id="GO:0008270">
    <property type="term" value="F:zinc ion binding"/>
    <property type="evidence" value="ECO:0007669"/>
    <property type="project" value="UniProtKB-KW"/>
</dbReference>
<evidence type="ECO:0000256" key="17">
    <source>
        <dbReference type="SAM" id="MobiDB-lite"/>
    </source>
</evidence>
<evidence type="ECO:0000256" key="11">
    <source>
        <dbReference type="ARBA" id="ARBA00022833"/>
    </source>
</evidence>
<dbReference type="CDD" id="cd16493">
    <property type="entry name" value="RING-CH-C4HC3_NSE1"/>
    <property type="match status" value="1"/>
</dbReference>
<evidence type="ECO:0000256" key="14">
    <source>
        <dbReference type="ARBA" id="ARBA00023242"/>
    </source>
</evidence>
<evidence type="ECO:0000256" key="8">
    <source>
        <dbReference type="ARBA" id="ARBA00022763"/>
    </source>
</evidence>
<dbReference type="InterPro" id="IPR013083">
    <property type="entry name" value="Znf_RING/FYVE/PHD"/>
</dbReference>
<dbReference type="InterPro" id="IPR036388">
    <property type="entry name" value="WH-like_DNA-bd_sf"/>
</dbReference>
<comment type="catalytic activity">
    <reaction evidence="1 16">
        <text>S-ubiquitinyl-[E2 ubiquitin-conjugating enzyme]-L-cysteine + [acceptor protein]-L-lysine = [E2 ubiquitin-conjugating enzyme]-L-cysteine + N(6)-ubiquitinyl-[acceptor protein]-L-lysine.</text>
        <dbReference type="EC" id="2.3.2.27"/>
    </reaction>
</comment>
<dbReference type="Pfam" id="PF07574">
    <property type="entry name" value="SMC_Nse1"/>
    <property type="match status" value="1"/>
</dbReference>